<dbReference type="Proteomes" id="UP000184533">
    <property type="component" value="Unassembled WGS sequence"/>
</dbReference>
<evidence type="ECO:0000313" key="3">
    <source>
        <dbReference type="EMBL" id="SHE45810.1"/>
    </source>
</evidence>
<dbReference type="Pfam" id="PF01636">
    <property type="entry name" value="APH"/>
    <property type="match status" value="1"/>
</dbReference>
<reference evidence="2 4" key="1">
    <citation type="submission" date="2015-03" db="EMBL/GenBank/DDBJ databases">
        <authorList>
            <person name="Hassan Y.I."/>
            <person name="Lepp D."/>
            <person name="Zhou T."/>
        </authorList>
    </citation>
    <scope>NUCLEOTIDE SEQUENCE [LARGE SCALE GENOMIC DNA]</scope>
    <source>
        <strain evidence="2 4">DSM 17137</strain>
    </source>
</reference>
<accession>A0A0F5LQL2</accession>
<dbReference type="AlphaFoldDB" id="A0A0F5LQL2"/>
<evidence type="ECO:0000259" key="1">
    <source>
        <dbReference type="Pfam" id="PF01636"/>
    </source>
</evidence>
<feature type="domain" description="Aminoglycoside phosphotransferase" evidence="1">
    <location>
        <begin position="26"/>
        <end position="255"/>
    </location>
</feature>
<dbReference type="PANTHER" id="PTHR21310">
    <property type="entry name" value="AMINOGLYCOSIDE PHOSPHOTRANSFERASE-RELATED-RELATED"/>
    <property type="match status" value="1"/>
</dbReference>
<keyword evidence="3" id="KW-0808">Transferase</keyword>
<evidence type="ECO:0000313" key="4">
    <source>
        <dbReference type="Proteomes" id="UP000033608"/>
    </source>
</evidence>
<keyword evidence="3" id="KW-0418">Kinase</keyword>
<evidence type="ECO:0000313" key="2">
    <source>
        <dbReference type="EMBL" id="KKB83967.1"/>
    </source>
</evidence>
<reference evidence="3 5" key="2">
    <citation type="submission" date="2016-11" db="EMBL/GenBank/DDBJ databases">
        <authorList>
            <person name="Jaros S."/>
            <person name="Januszkiewicz K."/>
            <person name="Wedrychowicz H."/>
        </authorList>
    </citation>
    <scope>NUCLEOTIDE SEQUENCE [LARGE SCALE GENOMIC DNA]</scope>
    <source>
        <strain evidence="3 5">DSM 17137</strain>
    </source>
</reference>
<gene>
    <name evidence="3" type="ORF">SAMN02745223_00434</name>
    <name evidence="2" type="ORF">VW29_12775</name>
</gene>
<dbReference type="InterPro" id="IPR002575">
    <property type="entry name" value="Aminoglycoside_PTrfase"/>
</dbReference>
<dbReference type="PANTHER" id="PTHR21310:SF15">
    <property type="entry name" value="AMINOGLYCOSIDE PHOSPHOTRANSFERASE DOMAIN-CONTAINING PROTEIN"/>
    <property type="match status" value="1"/>
</dbReference>
<dbReference type="RefSeq" id="WP_046135653.1">
    <property type="nucleotide sequence ID" value="NZ_FQVC01000001.1"/>
</dbReference>
<keyword evidence="4" id="KW-1185">Reference proteome</keyword>
<dbReference type="Proteomes" id="UP000033608">
    <property type="component" value="Unassembled WGS sequence"/>
</dbReference>
<evidence type="ECO:0000313" key="5">
    <source>
        <dbReference type="Proteomes" id="UP000184533"/>
    </source>
</evidence>
<dbReference type="OrthoDB" id="1550312at2"/>
<dbReference type="EMBL" id="FQVC01000001">
    <property type="protein sequence ID" value="SHE45810.1"/>
    <property type="molecule type" value="Genomic_DNA"/>
</dbReference>
<dbReference type="Gene3D" id="3.90.1200.10">
    <property type="match status" value="1"/>
</dbReference>
<dbReference type="Gene3D" id="3.30.200.20">
    <property type="entry name" value="Phosphorylase Kinase, domain 1"/>
    <property type="match status" value="1"/>
</dbReference>
<dbReference type="EMBL" id="LAJF01000086">
    <property type="protein sequence ID" value="KKB83967.1"/>
    <property type="molecule type" value="Genomic_DNA"/>
</dbReference>
<proteinExistence type="predicted"/>
<dbReference type="InterPro" id="IPR011009">
    <property type="entry name" value="Kinase-like_dom_sf"/>
</dbReference>
<name>A0A0F5LQL2_9HYPH</name>
<dbReference type="PATRIC" id="fig|1121477.3.peg.3710"/>
<sequence length="288" mass="32609">MRDMTLDTLQSVILARFPELACASFELLSTGWDSVALDVDDALIFKFPRNEVARAALIREASILAAVRPFLTMPVPDLTLYQEPRLFSRHKKLRGEHLVTEQYEALPVSARDRMAAELAQFYSQLHAIDNHVMADVGARPIFEWLAPDAILDRALPLLPPNLHSYAQRTITAWRDLPPDPHGVTYGFFDGHGWNMAFDHSAHRLNGVYDFSDSGFGALQQDFIYSNFIARDLTERTISAYETLTGRSIDRERVELLSGVLRLNELAEVAPEPDRHAEMVDYVGRWVQG</sequence>
<organism evidence="2 4">
    <name type="scientific">Devosia limi DSM 17137</name>
    <dbReference type="NCBI Taxonomy" id="1121477"/>
    <lineage>
        <taxon>Bacteria</taxon>
        <taxon>Pseudomonadati</taxon>
        <taxon>Pseudomonadota</taxon>
        <taxon>Alphaproteobacteria</taxon>
        <taxon>Hyphomicrobiales</taxon>
        <taxon>Devosiaceae</taxon>
        <taxon>Devosia</taxon>
    </lineage>
</organism>
<dbReference type="GO" id="GO:0016301">
    <property type="term" value="F:kinase activity"/>
    <property type="evidence" value="ECO:0007669"/>
    <property type="project" value="UniProtKB-KW"/>
</dbReference>
<dbReference type="STRING" id="1121477.SAMN02745223_00434"/>
<protein>
    <submittedName>
        <fullName evidence="2">Aminoglycoside resistance protein</fullName>
    </submittedName>
    <submittedName>
        <fullName evidence="3">Predicted kinase, aminoglycoside phosphotransferase (APT) family</fullName>
    </submittedName>
</protein>
<dbReference type="InterPro" id="IPR051678">
    <property type="entry name" value="AGP_Transferase"/>
</dbReference>
<dbReference type="SUPFAM" id="SSF56112">
    <property type="entry name" value="Protein kinase-like (PK-like)"/>
    <property type="match status" value="1"/>
</dbReference>